<dbReference type="WBParaSite" id="nRc.2.0.1.t33589-RA">
    <property type="protein sequence ID" value="nRc.2.0.1.t33589-RA"/>
    <property type="gene ID" value="nRc.2.0.1.g33589"/>
</dbReference>
<protein>
    <submittedName>
        <fullName evidence="2">Uncharacterized protein</fullName>
    </submittedName>
</protein>
<reference evidence="2" key="1">
    <citation type="submission" date="2022-11" db="UniProtKB">
        <authorList>
            <consortium name="WormBaseParasite"/>
        </authorList>
    </citation>
    <scope>IDENTIFICATION</scope>
</reference>
<name>A0A915K5X1_ROMCU</name>
<evidence type="ECO:0000313" key="2">
    <source>
        <dbReference type="WBParaSite" id="nRc.2.0.1.t33589-RA"/>
    </source>
</evidence>
<accession>A0A915K5X1</accession>
<evidence type="ECO:0000313" key="1">
    <source>
        <dbReference type="Proteomes" id="UP000887565"/>
    </source>
</evidence>
<dbReference type="AlphaFoldDB" id="A0A915K5X1"/>
<proteinExistence type="predicted"/>
<organism evidence="1 2">
    <name type="scientific">Romanomermis culicivorax</name>
    <name type="common">Nematode worm</name>
    <dbReference type="NCBI Taxonomy" id="13658"/>
    <lineage>
        <taxon>Eukaryota</taxon>
        <taxon>Metazoa</taxon>
        <taxon>Ecdysozoa</taxon>
        <taxon>Nematoda</taxon>
        <taxon>Enoplea</taxon>
        <taxon>Dorylaimia</taxon>
        <taxon>Mermithida</taxon>
        <taxon>Mermithoidea</taxon>
        <taxon>Mermithidae</taxon>
        <taxon>Romanomermis</taxon>
    </lineage>
</organism>
<sequence length="199" mass="22420">MNLETERLPYGSEHYINASETDRVWLNRMAKKKLSKIGRQRLVASCDIYGVFSIESHAETTPRAGAHGVCVIVLKYYSTAKKGVVKCSLHAEDNALYAEARLLSTLEWDRSRGPEGQISQLTMGFATIYSTHLLRTRSGDAFPAKNHRKYRTADVCQNRQQPNYVEPAIIIFQGKKNLGNEFGRDKLSKTNLPCIIIKG</sequence>
<keyword evidence="1" id="KW-1185">Reference proteome</keyword>
<dbReference type="Proteomes" id="UP000887565">
    <property type="component" value="Unplaced"/>
</dbReference>